<feature type="domain" description="Cation-transporting P-type ATPase N-terminal" evidence="3">
    <location>
        <begin position="6"/>
        <end position="40"/>
    </location>
</feature>
<name>A0A061B6U4_RHOTO</name>
<dbReference type="InterPro" id="IPR059000">
    <property type="entry name" value="ATPase_P-type_domA"/>
</dbReference>
<feature type="domain" description="P-type ATPase A" evidence="2">
    <location>
        <begin position="141"/>
        <end position="222"/>
    </location>
</feature>
<keyword evidence="1" id="KW-0812">Transmembrane</keyword>
<dbReference type="InterPro" id="IPR008250">
    <property type="entry name" value="ATPase_P-typ_transduc_dom_A_sf"/>
</dbReference>
<dbReference type="PANTHER" id="PTHR42861">
    <property type="entry name" value="CALCIUM-TRANSPORTING ATPASE"/>
    <property type="match status" value="1"/>
</dbReference>
<dbReference type="SUPFAM" id="SSF81653">
    <property type="entry name" value="Calcium ATPase, transduction domain A"/>
    <property type="match status" value="1"/>
</dbReference>
<dbReference type="SUPFAM" id="SSF81665">
    <property type="entry name" value="Calcium ATPase, transmembrane domain M"/>
    <property type="match status" value="1"/>
</dbReference>
<evidence type="ECO:0000313" key="4">
    <source>
        <dbReference type="EMBL" id="CDR42614.1"/>
    </source>
</evidence>
<accession>A0A061B6U4</accession>
<dbReference type="Pfam" id="PF00690">
    <property type="entry name" value="Cation_ATPase_N"/>
    <property type="match status" value="1"/>
</dbReference>
<evidence type="ECO:0000259" key="3">
    <source>
        <dbReference type="Pfam" id="PF00690"/>
    </source>
</evidence>
<dbReference type="Gene3D" id="2.70.150.10">
    <property type="entry name" value="Calcium-transporting ATPase, cytoplasmic transduction domain A"/>
    <property type="match status" value="1"/>
</dbReference>
<dbReference type="Gene3D" id="1.20.1110.10">
    <property type="entry name" value="Calcium-transporting ATPase, transmembrane domain"/>
    <property type="match status" value="1"/>
</dbReference>
<dbReference type="InterPro" id="IPR004014">
    <property type="entry name" value="ATPase_P-typ_cation-transptr_N"/>
</dbReference>
<gene>
    <name evidence="4" type="ORF">RHTO0S_07e02190g</name>
</gene>
<dbReference type="Pfam" id="PF00122">
    <property type="entry name" value="E1-E2_ATPase"/>
    <property type="match status" value="1"/>
</dbReference>
<keyword evidence="1" id="KW-1133">Transmembrane helix</keyword>
<dbReference type="InterPro" id="IPR023298">
    <property type="entry name" value="ATPase_P-typ_TM_dom_sf"/>
</dbReference>
<evidence type="ECO:0000259" key="2">
    <source>
        <dbReference type="Pfam" id="PF00122"/>
    </source>
</evidence>
<feature type="transmembrane region" description="Helical" evidence="1">
    <location>
        <begin position="106"/>
        <end position="125"/>
    </location>
</feature>
<proteinExistence type="predicted"/>
<dbReference type="OrthoDB" id="3352408at2759"/>
<sequence length="525" mass="56975">MAALAHMQTANPLTQQLHVALDTGLTASQVEENQRKYGKNGACGLYKLILTVADNDSFRRIPVPTPLPIQLPSLRAYSASGRAFSITPESCLSWRTSRRVRTRRPAYVKPIVILAILIANAWVGVVQETNAEKAIEALMEYSPDEAKVIRDGRVQKIHAVDLVLSDVISLVVGDKVPTDSCIISISSASFTVDQVPLTGESYSNPWVAKRLLYGMAVIAAGVASRTQAVFVPGLCPQPSTPLYSTFTLFLCSLITSSLFSRLHLPSLGIQHANHCYCNLRRNCSLRGRGFSQAGGLPRMQAQERALFGDTDAENSLSLTGSPFLRGRPLRPSQTPLLQPSSASLCSVSCTQREVCREYSLCVEEVWSRLNELKLACFLGQQEERAQEECSGWAVKVVKGNLGSWDGNWGLGREQQEDKGKLASFQLGLIESSEVCALKQGMNAGSTHLRSASQEQYRRSLKAVSPSSLSQTLAQKQGRRDWASSRALQAADLILPLAGSTSSVLAGARASRASEHIFPDLASLSG</sequence>
<dbReference type="EMBL" id="LK052942">
    <property type="protein sequence ID" value="CDR42614.1"/>
    <property type="molecule type" value="Genomic_DNA"/>
</dbReference>
<keyword evidence="1" id="KW-0472">Membrane</keyword>
<protein>
    <submittedName>
        <fullName evidence="4">RHTO0S07e02190g1_1</fullName>
    </submittedName>
</protein>
<dbReference type="GO" id="GO:0006811">
    <property type="term" value="P:monoatomic ion transport"/>
    <property type="evidence" value="ECO:0007669"/>
    <property type="project" value="UniProtKB-ARBA"/>
</dbReference>
<organism evidence="4">
    <name type="scientific">Rhodotorula toruloides</name>
    <name type="common">Yeast</name>
    <name type="synonym">Rhodosporidium toruloides</name>
    <dbReference type="NCBI Taxonomy" id="5286"/>
    <lineage>
        <taxon>Eukaryota</taxon>
        <taxon>Fungi</taxon>
        <taxon>Dikarya</taxon>
        <taxon>Basidiomycota</taxon>
        <taxon>Pucciniomycotina</taxon>
        <taxon>Microbotryomycetes</taxon>
        <taxon>Sporidiobolales</taxon>
        <taxon>Sporidiobolaceae</taxon>
        <taxon>Rhodotorula</taxon>
    </lineage>
</organism>
<dbReference type="AlphaFoldDB" id="A0A061B6U4"/>
<reference evidence="4" key="1">
    <citation type="journal article" date="2014" name="Genome Announc.">
        <title>Draft genome sequence of Rhodosporidium toruloides CECT1137, an oleaginous yeast of biotechnological interest.</title>
        <authorList>
            <person name="Morin N."/>
            <person name="Calcas X."/>
            <person name="Devillers H."/>
            <person name="Durrens P."/>
            <person name="Sherman D.J."/>
            <person name="Nicaud J.-M."/>
            <person name="Neuveglise C."/>
        </authorList>
    </citation>
    <scope>NUCLEOTIDE SEQUENCE</scope>
    <source>
        <strain evidence="4">CECT1137</strain>
    </source>
</reference>
<evidence type="ECO:0000256" key="1">
    <source>
        <dbReference type="SAM" id="Phobius"/>
    </source>
</evidence>